<dbReference type="OrthoDB" id="9805905at2"/>
<comment type="cofactor">
    <cofactor evidence="2">
        <name>Mg(2+)</name>
        <dbReference type="ChEBI" id="CHEBI:18420"/>
    </cofactor>
</comment>
<sequence>MTGTTATRDKTAIRDAATVIVVRDGDSDDPRVLMGQRGAKAAFMPNKFVFPGGAVDAGDRDIALAAEISQPCRNRLGEDAADDVWQALCVAATRELWEETGLILGRPGSWQDNVPTDWQSFAATGHVPDASGLTFVFRALTPPGRPRRFDARFFLADADALVGDLDDFSRASDELSHLQWIPLSQVRSFDLPFITEVVLAEVTANLRSGTRTDSTPFFRNDDEESLFLRLHGRPMSQAQ</sequence>
<comment type="cofactor">
    <cofactor evidence="1">
        <name>Mn(2+)</name>
        <dbReference type="ChEBI" id="CHEBI:29035"/>
    </cofactor>
</comment>
<keyword evidence="5" id="KW-0460">Magnesium</keyword>
<evidence type="ECO:0000256" key="5">
    <source>
        <dbReference type="ARBA" id="ARBA00022842"/>
    </source>
</evidence>
<dbReference type="InterPro" id="IPR039121">
    <property type="entry name" value="NUDT19"/>
</dbReference>
<evidence type="ECO:0000256" key="2">
    <source>
        <dbReference type="ARBA" id="ARBA00001946"/>
    </source>
</evidence>
<dbReference type="CDD" id="cd18870">
    <property type="entry name" value="NUDIX_AcylCoAdiphos_Nudt19"/>
    <property type="match status" value="1"/>
</dbReference>
<feature type="domain" description="Nudix hydrolase" evidence="7">
    <location>
        <begin position="12"/>
        <end position="203"/>
    </location>
</feature>
<reference evidence="8 9" key="1">
    <citation type="submission" date="2018-03" db="EMBL/GenBank/DDBJ databases">
        <title>Genomic Encyclopedia of Archaeal and Bacterial Type Strains, Phase II (KMG-II): from individual species to whole genera.</title>
        <authorList>
            <person name="Goeker M."/>
        </authorList>
    </citation>
    <scope>NUCLEOTIDE SEQUENCE [LARGE SCALE GENOMIC DNA]</scope>
    <source>
        <strain evidence="8 9">DSM 25328</strain>
    </source>
</reference>
<keyword evidence="6" id="KW-0464">Manganese</keyword>
<dbReference type="PROSITE" id="PS51462">
    <property type="entry name" value="NUDIX"/>
    <property type="match status" value="1"/>
</dbReference>
<organism evidence="8 9">
    <name type="scientific">Tritonibacter scottomollicae</name>
    <name type="common">Epibacterium scottomollicae</name>
    <dbReference type="NCBI Taxonomy" id="483013"/>
    <lineage>
        <taxon>Bacteria</taxon>
        <taxon>Pseudomonadati</taxon>
        <taxon>Pseudomonadota</taxon>
        <taxon>Alphaproteobacteria</taxon>
        <taxon>Rhodobacterales</taxon>
        <taxon>Paracoccaceae</taxon>
        <taxon>Tritonibacter</taxon>
    </lineage>
</organism>
<keyword evidence="3" id="KW-0479">Metal-binding</keyword>
<dbReference type="Gene3D" id="3.90.79.10">
    <property type="entry name" value="Nucleoside Triphosphate Pyrophosphohydrolase"/>
    <property type="match status" value="1"/>
</dbReference>
<dbReference type="RefSeq" id="WP_106162335.1">
    <property type="nucleotide sequence ID" value="NZ_PVUF01000001.1"/>
</dbReference>
<evidence type="ECO:0000259" key="7">
    <source>
        <dbReference type="PROSITE" id="PS51462"/>
    </source>
</evidence>
<dbReference type="PANTHER" id="PTHR12318">
    <property type="entry name" value="TESTOSTERONE-REGULATED PROTEIN RP2"/>
    <property type="match status" value="1"/>
</dbReference>
<accession>A0A2T1API2</accession>
<comment type="caution">
    <text evidence="8">The sequence shown here is derived from an EMBL/GenBank/DDBJ whole genome shotgun (WGS) entry which is preliminary data.</text>
</comment>
<dbReference type="GO" id="GO:0046872">
    <property type="term" value="F:metal ion binding"/>
    <property type="evidence" value="ECO:0007669"/>
    <property type="project" value="UniProtKB-KW"/>
</dbReference>
<evidence type="ECO:0000256" key="3">
    <source>
        <dbReference type="ARBA" id="ARBA00022723"/>
    </source>
</evidence>
<dbReference type="SUPFAM" id="SSF55811">
    <property type="entry name" value="Nudix"/>
    <property type="match status" value="1"/>
</dbReference>
<dbReference type="InterPro" id="IPR015797">
    <property type="entry name" value="NUDIX_hydrolase-like_dom_sf"/>
</dbReference>
<evidence type="ECO:0000313" key="9">
    <source>
        <dbReference type="Proteomes" id="UP000237718"/>
    </source>
</evidence>
<evidence type="ECO:0000256" key="1">
    <source>
        <dbReference type="ARBA" id="ARBA00001936"/>
    </source>
</evidence>
<evidence type="ECO:0000313" key="8">
    <source>
        <dbReference type="EMBL" id="PRZ50472.1"/>
    </source>
</evidence>
<dbReference type="PANTHER" id="PTHR12318:SF0">
    <property type="entry name" value="ACYL-COENZYME A DIPHOSPHATASE NUDT19"/>
    <property type="match status" value="1"/>
</dbReference>
<proteinExistence type="predicted"/>
<evidence type="ECO:0000256" key="6">
    <source>
        <dbReference type="ARBA" id="ARBA00023211"/>
    </source>
</evidence>
<name>A0A2T1API2_TRISK</name>
<dbReference type="Proteomes" id="UP000237718">
    <property type="component" value="Unassembled WGS sequence"/>
</dbReference>
<protein>
    <submittedName>
        <fullName evidence="8">8-oxo-dGTP pyrophosphatase MutT (NUDIX family)</fullName>
    </submittedName>
</protein>
<keyword evidence="4" id="KW-0378">Hydrolase</keyword>
<evidence type="ECO:0000256" key="4">
    <source>
        <dbReference type="ARBA" id="ARBA00022801"/>
    </source>
</evidence>
<dbReference type="EMBL" id="PVUF01000001">
    <property type="protein sequence ID" value="PRZ50472.1"/>
    <property type="molecule type" value="Genomic_DNA"/>
</dbReference>
<gene>
    <name evidence="8" type="ORF">CLV89_101695</name>
</gene>
<dbReference type="AlphaFoldDB" id="A0A2T1API2"/>
<dbReference type="InterPro" id="IPR000086">
    <property type="entry name" value="NUDIX_hydrolase_dom"/>
</dbReference>
<dbReference type="GO" id="GO:0016818">
    <property type="term" value="F:hydrolase activity, acting on acid anhydrides, in phosphorus-containing anhydrides"/>
    <property type="evidence" value="ECO:0007669"/>
    <property type="project" value="InterPro"/>
</dbReference>